<dbReference type="InterPro" id="IPR011042">
    <property type="entry name" value="6-blade_b-propeller_TolB-like"/>
</dbReference>
<dbReference type="InterPro" id="IPR019734">
    <property type="entry name" value="TPR_rpt"/>
</dbReference>
<evidence type="ECO:0000313" key="3">
    <source>
        <dbReference type="EMBL" id="CAF1634289.1"/>
    </source>
</evidence>
<keyword evidence="1" id="KW-0677">Repeat</keyword>
<evidence type="ECO:0000256" key="2">
    <source>
        <dbReference type="ARBA" id="ARBA00022803"/>
    </source>
</evidence>
<dbReference type="Gene3D" id="2.120.10.30">
    <property type="entry name" value="TolB, C-terminal domain"/>
    <property type="match status" value="1"/>
</dbReference>
<evidence type="ECO:0000313" key="4">
    <source>
        <dbReference type="Proteomes" id="UP000663828"/>
    </source>
</evidence>
<dbReference type="Pfam" id="PF13424">
    <property type="entry name" value="TPR_12"/>
    <property type="match status" value="1"/>
</dbReference>
<protein>
    <submittedName>
        <fullName evidence="3">Uncharacterized protein</fullName>
    </submittedName>
</protein>
<sequence length="401" mass="45510">QAIKSNGKALCLLIPMRDNNMNDHLIVMCLFNISEALLKMNHVLESIEWFKLTKFICRKQLDPHHSLLGACYNDLGEAYLNLDHSQIARKYLYKALEIYNRSVAEDHYDIAVTWQNIGKTYEMEGRQDKALLFYKKSGRIFRKIDDFTSALRLRTFSVILRLCRYEAIPDRINERFINYDESKSETYEISASLNILKPTLLQFSLLLQVNCQICDSTIPYDRCSTSSACGCFSMVGAQDVSVCGFLWKFCSQLVPCGSSQDCSEPEHICVRHHRCISTVTTTTTTTMKTETTTKRAKFNKWQRYGRIIAGGNGHGFGLNQLYIPAGFSIGRNKTVFIADLMNHRVVQWISGTSQGNVTAGGNGIGNKTEQLTSPIDVLVDEQSNSSIIADRGNRRLIQWFN</sequence>
<dbReference type="Gene3D" id="1.25.40.10">
    <property type="entry name" value="Tetratricopeptide repeat domain"/>
    <property type="match status" value="1"/>
</dbReference>
<dbReference type="AlphaFoldDB" id="A0A816DBW0"/>
<dbReference type="EMBL" id="CAJNOR010008533">
    <property type="protein sequence ID" value="CAF1634289.1"/>
    <property type="molecule type" value="Genomic_DNA"/>
</dbReference>
<evidence type="ECO:0000256" key="1">
    <source>
        <dbReference type="ARBA" id="ARBA00022737"/>
    </source>
</evidence>
<gene>
    <name evidence="3" type="ORF">XAT740_LOCUS52186</name>
</gene>
<name>A0A816DBW0_ADIRI</name>
<dbReference type="PANTHER" id="PTHR45641:SF19">
    <property type="entry name" value="NEPHROCYSTIN-3"/>
    <property type="match status" value="1"/>
</dbReference>
<dbReference type="SUPFAM" id="SSF48452">
    <property type="entry name" value="TPR-like"/>
    <property type="match status" value="1"/>
</dbReference>
<proteinExistence type="predicted"/>
<reference evidence="3" key="1">
    <citation type="submission" date="2021-02" db="EMBL/GenBank/DDBJ databases">
        <authorList>
            <person name="Nowell W R."/>
        </authorList>
    </citation>
    <scope>NUCLEOTIDE SEQUENCE</scope>
</reference>
<accession>A0A816DBW0</accession>
<dbReference type="Proteomes" id="UP000663828">
    <property type="component" value="Unassembled WGS sequence"/>
</dbReference>
<organism evidence="3 4">
    <name type="scientific">Adineta ricciae</name>
    <name type="common">Rotifer</name>
    <dbReference type="NCBI Taxonomy" id="249248"/>
    <lineage>
        <taxon>Eukaryota</taxon>
        <taxon>Metazoa</taxon>
        <taxon>Spiralia</taxon>
        <taxon>Gnathifera</taxon>
        <taxon>Rotifera</taxon>
        <taxon>Eurotatoria</taxon>
        <taxon>Bdelloidea</taxon>
        <taxon>Adinetida</taxon>
        <taxon>Adinetidae</taxon>
        <taxon>Adineta</taxon>
    </lineage>
</organism>
<dbReference type="InterPro" id="IPR011990">
    <property type="entry name" value="TPR-like_helical_dom_sf"/>
</dbReference>
<keyword evidence="2" id="KW-0802">TPR repeat</keyword>
<dbReference type="SMART" id="SM00028">
    <property type="entry name" value="TPR"/>
    <property type="match status" value="2"/>
</dbReference>
<keyword evidence="4" id="KW-1185">Reference proteome</keyword>
<feature type="non-terminal residue" evidence="3">
    <location>
        <position position="1"/>
    </location>
</feature>
<dbReference type="PANTHER" id="PTHR45641">
    <property type="entry name" value="TETRATRICOPEPTIDE REPEAT PROTEIN (AFU_ORTHOLOGUE AFUA_6G03870)"/>
    <property type="match status" value="1"/>
</dbReference>
<comment type="caution">
    <text evidence="3">The sequence shown here is derived from an EMBL/GenBank/DDBJ whole genome shotgun (WGS) entry which is preliminary data.</text>
</comment>